<dbReference type="EMBL" id="JACASF010000003">
    <property type="protein sequence ID" value="KAF6489905.1"/>
    <property type="molecule type" value="Genomic_DNA"/>
</dbReference>
<evidence type="ECO:0000313" key="2">
    <source>
        <dbReference type="EMBL" id="KAF6489905.1"/>
    </source>
</evidence>
<comment type="caution">
    <text evidence="2">The sequence shown here is derived from an EMBL/GenBank/DDBJ whole genome shotgun (WGS) entry which is preliminary data.</text>
</comment>
<name>A0A7J8J0P3_MOLMO</name>
<reference evidence="2 3" key="1">
    <citation type="journal article" date="2020" name="Nature">
        <title>Six reference-quality genomes reveal evolution of bat adaptations.</title>
        <authorList>
            <person name="Jebb D."/>
            <person name="Huang Z."/>
            <person name="Pippel M."/>
            <person name="Hughes G.M."/>
            <person name="Lavrichenko K."/>
            <person name="Devanna P."/>
            <person name="Winkler S."/>
            <person name="Jermiin L.S."/>
            <person name="Skirmuntt E.C."/>
            <person name="Katzourakis A."/>
            <person name="Burkitt-Gray L."/>
            <person name="Ray D.A."/>
            <person name="Sullivan K.A.M."/>
            <person name="Roscito J.G."/>
            <person name="Kirilenko B.M."/>
            <person name="Davalos L.M."/>
            <person name="Corthals A.P."/>
            <person name="Power M.L."/>
            <person name="Jones G."/>
            <person name="Ransome R.D."/>
            <person name="Dechmann D.K.N."/>
            <person name="Locatelli A.G."/>
            <person name="Puechmaille S.J."/>
            <person name="Fedrigo O."/>
            <person name="Jarvis E.D."/>
            <person name="Hiller M."/>
            <person name="Vernes S.C."/>
            <person name="Myers E.W."/>
            <person name="Teeling E.C."/>
        </authorList>
    </citation>
    <scope>NUCLEOTIDE SEQUENCE [LARGE SCALE GENOMIC DNA]</scope>
    <source>
        <strain evidence="2">MMolMol1</strain>
        <tissue evidence="2">Muscle</tissue>
    </source>
</reference>
<feature type="compositionally biased region" description="Basic and acidic residues" evidence="1">
    <location>
        <begin position="111"/>
        <end position="124"/>
    </location>
</feature>
<protein>
    <submittedName>
        <fullName evidence="2">Uncharacterized protein</fullName>
    </submittedName>
</protein>
<organism evidence="2 3">
    <name type="scientific">Molossus molossus</name>
    <name type="common">Pallas' mastiff bat</name>
    <name type="synonym">Vespertilio molossus</name>
    <dbReference type="NCBI Taxonomy" id="27622"/>
    <lineage>
        <taxon>Eukaryota</taxon>
        <taxon>Metazoa</taxon>
        <taxon>Chordata</taxon>
        <taxon>Craniata</taxon>
        <taxon>Vertebrata</taxon>
        <taxon>Euteleostomi</taxon>
        <taxon>Mammalia</taxon>
        <taxon>Eutheria</taxon>
        <taxon>Laurasiatheria</taxon>
        <taxon>Chiroptera</taxon>
        <taxon>Yangochiroptera</taxon>
        <taxon>Molossidae</taxon>
        <taxon>Molossus</taxon>
    </lineage>
</organism>
<evidence type="ECO:0000256" key="1">
    <source>
        <dbReference type="SAM" id="MobiDB-lite"/>
    </source>
</evidence>
<feature type="region of interest" description="Disordered" evidence="1">
    <location>
        <begin position="140"/>
        <end position="164"/>
    </location>
</feature>
<dbReference type="InParanoid" id="A0A7J8J0P3"/>
<evidence type="ECO:0000313" key="3">
    <source>
        <dbReference type="Proteomes" id="UP000550707"/>
    </source>
</evidence>
<feature type="compositionally biased region" description="Pro residues" evidence="1">
    <location>
        <begin position="155"/>
        <end position="164"/>
    </location>
</feature>
<gene>
    <name evidence="2" type="ORF">HJG59_010302</name>
</gene>
<sequence length="164" mass="17567">MSQVEETFENISSRPTTTLHTAQRIISSVVQRKAANQRRAQTGSRAPALGQSRSRGGLTCPELHALVGGEERRSTGSTPGGRAATQPYQGSAPSLSEVPPPGTFQTRRRFRDTARRAEAAKGEKNQLSVTGRRRWIASAEEALDDSGTTGACRRPPLPALPCCA</sequence>
<keyword evidence="3" id="KW-1185">Reference proteome</keyword>
<accession>A0A7J8J0P3</accession>
<feature type="region of interest" description="Disordered" evidence="1">
    <location>
        <begin position="34"/>
        <end position="128"/>
    </location>
</feature>
<dbReference type="AlphaFoldDB" id="A0A7J8J0P3"/>
<proteinExistence type="predicted"/>
<dbReference type="Proteomes" id="UP000550707">
    <property type="component" value="Unassembled WGS sequence"/>
</dbReference>